<dbReference type="GO" id="GO:0008239">
    <property type="term" value="F:dipeptidyl-peptidase activity"/>
    <property type="evidence" value="ECO:0007669"/>
    <property type="project" value="InterPro"/>
</dbReference>
<sequence length="583" mass="64959">MSNQIQIAIDVPATMRDGTVLRSNIYYPQGTSNLPVLLTRMPYGKDYPMGTGFFDPLRAAQAGYIVVIQDVRGRYHSEGQWEPFVAEFNDGYDTVEWCATLPGSNGQVAMFGASYFGMTQWQAAVEKPPHLVSLFPAISWGNHLNGTSRRGGAYEWGLSAYWMLSALSLDTVSRMWRNQPEQLRAKVGKTVHHIDNLASHGYDTLPLADLPGLDDVAPYFRKNLAQPLDSPYWKQLNITGRFDQIRVPTYLLGGWYDIFLGETLNSFQSLTANRIPGSPRLIIGPWTHGFPGNVVGDLDFGLATSGLFINYREDLTALQLRWFDATVKQLANGLMEEPPVQLFVMGANQWRYFTDWPPPEAKSYNLFLDSAGHANTSRGDGVLSVSKPVQGVPDRYLYDPMNPVPTTGGALLMPGVFPPGPKDQSAIEGRSDIMSYRTPPLVQEMTVIGPVTVTLYVSTSAPDTDFVARLVDVYPDGRVYNLTDGVVRASFRNADWSHPETVQQQFLNPGQIYEVTIDLWATANTFFPGHRIGLDITSSNFPRWDRNLNTGRSGLEDAKAQIAQQTIYHDNHHLSILHLMTVS</sequence>
<dbReference type="InterPro" id="IPR050585">
    <property type="entry name" value="Xaa-Pro_dipeptidyl-ppase/CocE"/>
</dbReference>
<keyword evidence="1" id="KW-0378">Hydrolase</keyword>
<name>A0A2T2X2V9_9FIRM</name>
<dbReference type="InterPro" id="IPR013736">
    <property type="entry name" value="Xaa-Pro_dipept_C"/>
</dbReference>
<dbReference type="SUPFAM" id="SSF49785">
    <property type="entry name" value="Galactose-binding domain-like"/>
    <property type="match status" value="1"/>
</dbReference>
<dbReference type="Gene3D" id="3.40.50.1820">
    <property type="entry name" value="alpha/beta hydrolase"/>
    <property type="match status" value="1"/>
</dbReference>
<organism evidence="3 4">
    <name type="scientific">Sulfobacillus benefaciens</name>
    <dbReference type="NCBI Taxonomy" id="453960"/>
    <lineage>
        <taxon>Bacteria</taxon>
        <taxon>Bacillati</taxon>
        <taxon>Bacillota</taxon>
        <taxon>Clostridia</taxon>
        <taxon>Eubacteriales</taxon>
        <taxon>Clostridiales Family XVII. Incertae Sedis</taxon>
        <taxon>Sulfobacillus</taxon>
    </lineage>
</organism>
<dbReference type="InterPro" id="IPR029058">
    <property type="entry name" value="AB_hydrolase_fold"/>
</dbReference>
<reference evidence="3 4" key="1">
    <citation type="journal article" date="2014" name="BMC Genomics">
        <title>Comparison of environmental and isolate Sulfobacillus genomes reveals diverse carbon, sulfur, nitrogen, and hydrogen metabolisms.</title>
        <authorList>
            <person name="Justice N.B."/>
            <person name="Norman A."/>
            <person name="Brown C.T."/>
            <person name="Singh A."/>
            <person name="Thomas B.C."/>
            <person name="Banfield J.F."/>
        </authorList>
    </citation>
    <scope>NUCLEOTIDE SEQUENCE [LARGE SCALE GENOMIC DNA]</scope>
    <source>
        <strain evidence="3">AMDSBA4</strain>
    </source>
</reference>
<dbReference type="InterPro" id="IPR008979">
    <property type="entry name" value="Galactose-bd-like_sf"/>
</dbReference>
<evidence type="ECO:0000259" key="2">
    <source>
        <dbReference type="SMART" id="SM00939"/>
    </source>
</evidence>
<feature type="domain" description="Xaa-Pro dipeptidyl-peptidase C-terminal" evidence="2">
    <location>
        <begin position="320"/>
        <end position="578"/>
    </location>
</feature>
<dbReference type="Gene3D" id="1.10.3020.10">
    <property type="entry name" value="alpha-amino acid ester hydrolase ( Helical cap domain)"/>
    <property type="match status" value="1"/>
</dbReference>
<dbReference type="InterPro" id="IPR000383">
    <property type="entry name" value="Xaa-Pro-like_dom"/>
</dbReference>
<dbReference type="PANTHER" id="PTHR43056">
    <property type="entry name" value="PEPTIDASE S9 PROLYL OLIGOPEPTIDASE"/>
    <property type="match status" value="1"/>
</dbReference>
<dbReference type="PANTHER" id="PTHR43056:SF10">
    <property type="entry name" value="COCE_NOND FAMILY, PUTATIVE (AFU_ORTHOLOGUE AFUA_7G00600)-RELATED"/>
    <property type="match status" value="1"/>
</dbReference>
<evidence type="ECO:0000313" key="3">
    <source>
        <dbReference type="EMBL" id="PSR28834.1"/>
    </source>
</evidence>
<dbReference type="AlphaFoldDB" id="A0A2T2X2V9"/>
<dbReference type="SMART" id="SM00939">
    <property type="entry name" value="PepX_C"/>
    <property type="match status" value="1"/>
</dbReference>
<dbReference type="Pfam" id="PF02129">
    <property type="entry name" value="Peptidase_S15"/>
    <property type="match status" value="1"/>
</dbReference>
<comment type="caution">
    <text evidence="3">The sequence shown here is derived from an EMBL/GenBank/DDBJ whole genome shotgun (WGS) entry which is preliminary data.</text>
</comment>
<protein>
    <submittedName>
        <fullName evidence="3">X-Pro dipeptidyl-peptidase</fullName>
    </submittedName>
</protein>
<dbReference type="InterPro" id="IPR005674">
    <property type="entry name" value="CocE/Ser_esterase"/>
</dbReference>
<dbReference type="EMBL" id="PXYW01000094">
    <property type="protein sequence ID" value="PSR28834.1"/>
    <property type="molecule type" value="Genomic_DNA"/>
</dbReference>
<dbReference type="SUPFAM" id="SSF53474">
    <property type="entry name" value="alpha/beta-Hydrolases"/>
    <property type="match status" value="1"/>
</dbReference>
<evidence type="ECO:0000313" key="4">
    <source>
        <dbReference type="Proteomes" id="UP000242972"/>
    </source>
</evidence>
<evidence type="ECO:0000256" key="1">
    <source>
        <dbReference type="ARBA" id="ARBA00022801"/>
    </source>
</evidence>
<proteinExistence type="predicted"/>
<gene>
    <name evidence="3" type="ORF">C7B46_18885</name>
</gene>
<dbReference type="Pfam" id="PF08530">
    <property type="entry name" value="PepX_C"/>
    <property type="match status" value="1"/>
</dbReference>
<dbReference type="Gene3D" id="2.60.120.260">
    <property type="entry name" value="Galactose-binding domain-like"/>
    <property type="match status" value="1"/>
</dbReference>
<accession>A0A2T2X2V9</accession>
<dbReference type="NCBIfam" id="TIGR00976">
    <property type="entry name" value="CocE_NonD"/>
    <property type="match status" value="1"/>
</dbReference>
<dbReference type="Proteomes" id="UP000242972">
    <property type="component" value="Unassembled WGS sequence"/>
</dbReference>